<dbReference type="EMBL" id="CAUYUJ010004175">
    <property type="protein sequence ID" value="CAK0808452.1"/>
    <property type="molecule type" value="Genomic_DNA"/>
</dbReference>
<comment type="caution">
    <text evidence="1">The sequence shown here is derived from an EMBL/GenBank/DDBJ whole genome shotgun (WGS) entry which is preliminary data.</text>
</comment>
<proteinExistence type="predicted"/>
<reference evidence="1" key="1">
    <citation type="submission" date="2023-10" db="EMBL/GenBank/DDBJ databases">
        <authorList>
            <person name="Chen Y."/>
            <person name="Shah S."/>
            <person name="Dougan E. K."/>
            <person name="Thang M."/>
            <person name="Chan C."/>
        </authorList>
    </citation>
    <scope>NUCLEOTIDE SEQUENCE [LARGE SCALE GENOMIC DNA]</scope>
</reference>
<evidence type="ECO:0000313" key="1">
    <source>
        <dbReference type="EMBL" id="CAK0808452.1"/>
    </source>
</evidence>
<protein>
    <submittedName>
        <fullName evidence="1">Uncharacterized protein</fullName>
    </submittedName>
</protein>
<sequence length="103" mass="10543">GFTGDWHLFDVACAGSRGGVAIEGNGAMFSAAAESQPRILATWGVEAGIGMQLAQPQSAGNVRALSEGLGFRPALLCEASVSNETADYGRDRMAADAALEARA</sequence>
<feature type="non-terminal residue" evidence="1">
    <location>
        <position position="1"/>
    </location>
</feature>
<evidence type="ECO:0000313" key="2">
    <source>
        <dbReference type="Proteomes" id="UP001189429"/>
    </source>
</evidence>
<name>A0ABN9QTB9_9DINO</name>
<dbReference type="Proteomes" id="UP001189429">
    <property type="component" value="Unassembled WGS sequence"/>
</dbReference>
<accession>A0ABN9QTB9</accession>
<gene>
    <name evidence="1" type="ORF">PCOR1329_LOCUS14048</name>
</gene>
<organism evidence="1 2">
    <name type="scientific">Prorocentrum cordatum</name>
    <dbReference type="NCBI Taxonomy" id="2364126"/>
    <lineage>
        <taxon>Eukaryota</taxon>
        <taxon>Sar</taxon>
        <taxon>Alveolata</taxon>
        <taxon>Dinophyceae</taxon>
        <taxon>Prorocentrales</taxon>
        <taxon>Prorocentraceae</taxon>
        <taxon>Prorocentrum</taxon>
    </lineage>
</organism>
<keyword evidence="2" id="KW-1185">Reference proteome</keyword>